<dbReference type="InterPro" id="IPR019490">
    <property type="entry name" value="Glu6P/Mann6P_isomerase_C"/>
</dbReference>
<dbReference type="CDD" id="cd05637">
    <property type="entry name" value="SIS_PGI_PMI_2"/>
    <property type="match status" value="1"/>
</dbReference>
<proteinExistence type="inferred from homology"/>
<comment type="similarity">
    <text evidence="1">Belongs to the PGI/PMI family.</text>
</comment>
<dbReference type="GO" id="GO:0005975">
    <property type="term" value="P:carbohydrate metabolic process"/>
    <property type="evidence" value="ECO:0007669"/>
    <property type="project" value="InterPro"/>
</dbReference>
<protein>
    <submittedName>
        <fullName evidence="4">Glucose/mannose-6-phosphate isomerase</fullName>
    </submittedName>
</protein>
<dbReference type="GO" id="GO:0004347">
    <property type="term" value="F:glucose-6-phosphate isomerase activity"/>
    <property type="evidence" value="ECO:0007669"/>
    <property type="project" value="InterPro"/>
</dbReference>
<name>A0A660LAM6_9ACTN</name>
<dbReference type="Pfam" id="PF10432">
    <property type="entry name" value="bact-PGI_C"/>
    <property type="match status" value="1"/>
</dbReference>
<evidence type="ECO:0000256" key="2">
    <source>
        <dbReference type="ARBA" id="ARBA00023235"/>
    </source>
</evidence>
<dbReference type="NCBIfam" id="TIGR02128">
    <property type="entry name" value="G6PI_arch"/>
    <property type="match status" value="1"/>
</dbReference>
<feature type="domain" description="SIS" evidence="3">
    <location>
        <begin position="37"/>
        <end position="173"/>
    </location>
</feature>
<dbReference type="GO" id="GO:0004476">
    <property type="term" value="F:mannose-6-phosphate isomerase activity"/>
    <property type="evidence" value="ECO:0007669"/>
    <property type="project" value="InterPro"/>
</dbReference>
<keyword evidence="5" id="KW-1185">Reference proteome</keyword>
<dbReference type="Gene3D" id="3.40.50.10490">
    <property type="entry name" value="Glucose-6-phosphate isomerase like protein, domain 1"/>
    <property type="match status" value="2"/>
</dbReference>
<dbReference type="Proteomes" id="UP000278962">
    <property type="component" value="Unassembled WGS sequence"/>
</dbReference>
<gene>
    <name evidence="4" type="ORF">C8N24_1087</name>
</gene>
<organism evidence="4 5">
    <name type="scientific">Solirubrobacter pauli</name>
    <dbReference type="NCBI Taxonomy" id="166793"/>
    <lineage>
        <taxon>Bacteria</taxon>
        <taxon>Bacillati</taxon>
        <taxon>Actinomycetota</taxon>
        <taxon>Thermoleophilia</taxon>
        <taxon>Solirubrobacterales</taxon>
        <taxon>Solirubrobacteraceae</taxon>
        <taxon>Solirubrobacter</taxon>
    </lineage>
</organism>
<dbReference type="EMBL" id="RBIL01000001">
    <property type="protein sequence ID" value="RKQ91265.1"/>
    <property type="molecule type" value="Genomic_DNA"/>
</dbReference>
<dbReference type="InterPro" id="IPR046348">
    <property type="entry name" value="SIS_dom_sf"/>
</dbReference>
<dbReference type="GO" id="GO:1901135">
    <property type="term" value="P:carbohydrate derivative metabolic process"/>
    <property type="evidence" value="ECO:0007669"/>
    <property type="project" value="InterPro"/>
</dbReference>
<dbReference type="AlphaFoldDB" id="A0A660LAM6"/>
<accession>A0A660LAM6</accession>
<dbReference type="PROSITE" id="PS51464">
    <property type="entry name" value="SIS"/>
    <property type="match status" value="1"/>
</dbReference>
<dbReference type="OrthoDB" id="5241724at2"/>
<comment type="caution">
    <text evidence="4">The sequence shown here is derived from an EMBL/GenBank/DDBJ whole genome shotgun (WGS) entry which is preliminary data.</text>
</comment>
<evidence type="ECO:0000256" key="1">
    <source>
        <dbReference type="ARBA" id="ARBA00010523"/>
    </source>
</evidence>
<evidence type="ECO:0000259" key="3">
    <source>
        <dbReference type="PROSITE" id="PS51464"/>
    </source>
</evidence>
<evidence type="ECO:0000313" key="4">
    <source>
        <dbReference type="EMBL" id="RKQ91265.1"/>
    </source>
</evidence>
<keyword evidence="2 4" id="KW-0413">Isomerase</keyword>
<reference evidence="4 5" key="1">
    <citation type="submission" date="2018-10" db="EMBL/GenBank/DDBJ databases">
        <title>Genomic Encyclopedia of Archaeal and Bacterial Type Strains, Phase II (KMG-II): from individual species to whole genera.</title>
        <authorList>
            <person name="Goeker M."/>
        </authorList>
    </citation>
    <scope>NUCLEOTIDE SEQUENCE [LARGE SCALE GENOMIC DNA]</scope>
    <source>
        <strain evidence="4 5">DSM 14954</strain>
    </source>
</reference>
<dbReference type="SUPFAM" id="SSF53697">
    <property type="entry name" value="SIS domain"/>
    <property type="match status" value="1"/>
</dbReference>
<dbReference type="RefSeq" id="WP_121248727.1">
    <property type="nucleotide sequence ID" value="NZ_RBIL01000001.1"/>
</dbReference>
<dbReference type="GO" id="GO:0097367">
    <property type="term" value="F:carbohydrate derivative binding"/>
    <property type="evidence" value="ECO:0007669"/>
    <property type="project" value="InterPro"/>
</dbReference>
<dbReference type="InterPro" id="IPR001347">
    <property type="entry name" value="SIS_dom"/>
</dbReference>
<evidence type="ECO:0000313" key="5">
    <source>
        <dbReference type="Proteomes" id="UP000278962"/>
    </source>
</evidence>
<sequence>MTTALDFDFGLDTTGQLDEVLGLSEHLRDALWRVDSSQARPVDATGGVIISGMGGSASGGRLAQGAIGPRMQRPLVVADGYALPGWAGPSTLVLHSSYSGTTEETLSAYDDASERGAPRLVASTGGELVERARRDNVPVIPIPGGFQPRAAIGYALVSALEAAALGGAAPSLRDEIEAAADLAETLAVEWGPGSGADSEAKAIARALHGTVPVIAGAELAAAAAYRWKCQFNENAQLPAFASTVPEMNHNEVVGWESARELGRFSYVSLEDPGAHERNLLRSELVAEIAEAGATPVLRVKARGETRVERLVSLVLLGDLVSIYAAVLRGADPVDIPAIDSLKASLSSR</sequence>